<dbReference type="PROSITE" id="PS00107">
    <property type="entry name" value="PROTEIN_KINASE_ATP"/>
    <property type="match status" value="1"/>
</dbReference>
<dbReference type="PANTHER" id="PTHR47989:SF47">
    <property type="entry name" value="SERINE_THREONINE-PROTEIN KINASE PBL28-RELATED"/>
    <property type="match status" value="1"/>
</dbReference>
<keyword evidence="8" id="KW-1133">Transmembrane helix</keyword>
<evidence type="ECO:0000256" key="7">
    <source>
        <dbReference type="SAM" id="MobiDB-lite"/>
    </source>
</evidence>
<dbReference type="InterPro" id="IPR000719">
    <property type="entry name" value="Prot_kinase_dom"/>
</dbReference>
<dbReference type="InterPro" id="IPR011009">
    <property type="entry name" value="Kinase-like_dom_sf"/>
</dbReference>
<dbReference type="InterPro" id="IPR008271">
    <property type="entry name" value="Ser/Thr_kinase_AS"/>
</dbReference>
<evidence type="ECO:0000256" key="4">
    <source>
        <dbReference type="ARBA" id="ARBA00022777"/>
    </source>
</evidence>
<keyword evidence="4" id="KW-0418">Kinase</keyword>
<name>A0ABD1ZS87_9MARC</name>
<sequence>MASIGSDAGVGTLLPQSQVSAVSSGNSRKHLQAEILGTIGGVVAVILLFFAALLVYIRWRRGALTREISVTVEENFLDNNRDLLLSRRNKYSNSGLLNSLSLAPNTHTHFTFEDLNTATNGFDERNVLGEGGFGKVYKGVLPIIPFTKVAIKALMGASSQGVKEFVTEIELLSRLDHKHLVRLLGSCVVGEQLYLVYRHVANGSLSDHLHGENRKSKTRLPWATRVKIALGAAEGVQYLHEQPPPVLHRDIKAANILLTKNFNAKVCDFGFAKQLNGPTGDESLRFCCTPTRSGALGTLGYLAPESMMSGDMSVASDVYSFGVVMLELLTGRKPIDSSLPEKEQSLLNWSRKYLEEERVSELLDPNMPDDVSHISESVWWYLKMAKCCLALDPGGRPKMTAVVQMLDALRLDLDTQIDAVSISISVDFSDSSVQSDSASITSDERSVDELSSSQFDDTNILDMEQFSKGFLDGEVADVEEESKDSSRNSSLKNGGPLRPLSWLSVGFNKPPTPTRG</sequence>
<comment type="caution">
    <text evidence="10">The sequence shown here is derived from an EMBL/GenBank/DDBJ whole genome shotgun (WGS) entry which is preliminary data.</text>
</comment>
<evidence type="ECO:0000313" key="11">
    <source>
        <dbReference type="Proteomes" id="UP001605036"/>
    </source>
</evidence>
<evidence type="ECO:0000256" key="5">
    <source>
        <dbReference type="ARBA" id="ARBA00022840"/>
    </source>
</evidence>
<keyword evidence="1" id="KW-0723">Serine/threonine-protein kinase</keyword>
<dbReference type="CDD" id="cd14066">
    <property type="entry name" value="STKc_IRAK"/>
    <property type="match status" value="1"/>
</dbReference>
<keyword evidence="11" id="KW-1185">Reference proteome</keyword>
<dbReference type="SUPFAM" id="SSF56112">
    <property type="entry name" value="Protein kinase-like (PK-like)"/>
    <property type="match status" value="1"/>
</dbReference>
<evidence type="ECO:0000259" key="9">
    <source>
        <dbReference type="PROSITE" id="PS50011"/>
    </source>
</evidence>
<keyword evidence="5 6" id="KW-0067">ATP-binding</keyword>
<evidence type="ECO:0000256" key="1">
    <source>
        <dbReference type="ARBA" id="ARBA00022527"/>
    </source>
</evidence>
<dbReference type="GO" id="GO:0004674">
    <property type="term" value="F:protein serine/threonine kinase activity"/>
    <property type="evidence" value="ECO:0007669"/>
    <property type="project" value="UniProtKB-KW"/>
</dbReference>
<evidence type="ECO:0000256" key="8">
    <source>
        <dbReference type="SAM" id="Phobius"/>
    </source>
</evidence>
<dbReference type="PANTHER" id="PTHR47989">
    <property type="entry name" value="OS01G0750732 PROTEIN"/>
    <property type="match status" value="1"/>
</dbReference>
<dbReference type="FunFam" id="1.10.510.10:FF:000095">
    <property type="entry name" value="protein STRUBBELIG-RECEPTOR FAMILY 8"/>
    <property type="match status" value="1"/>
</dbReference>
<accession>A0ABD1ZS87</accession>
<keyword evidence="2" id="KW-0808">Transferase</keyword>
<feature type="region of interest" description="Disordered" evidence="7">
    <location>
        <begin position="477"/>
        <end position="516"/>
    </location>
</feature>
<dbReference type="AlphaFoldDB" id="A0ABD1ZS87"/>
<dbReference type="GO" id="GO:0005524">
    <property type="term" value="F:ATP binding"/>
    <property type="evidence" value="ECO:0007669"/>
    <property type="project" value="UniProtKB-UniRule"/>
</dbReference>
<feature type="binding site" evidence="6">
    <location>
        <position position="152"/>
    </location>
    <ligand>
        <name>ATP</name>
        <dbReference type="ChEBI" id="CHEBI:30616"/>
    </ligand>
</feature>
<feature type="region of interest" description="Disordered" evidence="7">
    <location>
        <begin position="434"/>
        <end position="454"/>
    </location>
</feature>
<dbReference type="SMART" id="SM00220">
    <property type="entry name" value="S_TKc"/>
    <property type="match status" value="1"/>
</dbReference>
<feature type="domain" description="Protein kinase" evidence="9">
    <location>
        <begin position="122"/>
        <end position="409"/>
    </location>
</feature>
<keyword evidence="8" id="KW-0812">Transmembrane</keyword>
<gene>
    <name evidence="10" type="ORF">R1flu_021744</name>
</gene>
<organism evidence="10 11">
    <name type="scientific">Riccia fluitans</name>
    <dbReference type="NCBI Taxonomy" id="41844"/>
    <lineage>
        <taxon>Eukaryota</taxon>
        <taxon>Viridiplantae</taxon>
        <taxon>Streptophyta</taxon>
        <taxon>Embryophyta</taxon>
        <taxon>Marchantiophyta</taxon>
        <taxon>Marchantiopsida</taxon>
        <taxon>Marchantiidae</taxon>
        <taxon>Marchantiales</taxon>
        <taxon>Ricciaceae</taxon>
        <taxon>Riccia</taxon>
    </lineage>
</organism>
<dbReference type="EMBL" id="JBHFFA010000001">
    <property type="protein sequence ID" value="KAL2653616.1"/>
    <property type="molecule type" value="Genomic_DNA"/>
</dbReference>
<protein>
    <recommendedName>
        <fullName evidence="9">Protein kinase domain-containing protein</fullName>
    </recommendedName>
</protein>
<dbReference type="PROSITE" id="PS00108">
    <property type="entry name" value="PROTEIN_KINASE_ST"/>
    <property type="match status" value="1"/>
</dbReference>
<keyword evidence="3 6" id="KW-0547">Nucleotide-binding</keyword>
<evidence type="ECO:0000313" key="10">
    <source>
        <dbReference type="EMBL" id="KAL2653616.1"/>
    </source>
</evidence>
<dbReference type="InterPro" id="IPR001245">
    <property type="entry name" value="Ser-Thr/Tyr_kinase_cat_dom"/>
</dbReference>
<dbReference type="PROSITE" id="PS50011">
    <property type="entry name" value="PROTEIN_KINASE_DOM"/>
    <property type="match status" value="1"/>
</dbReference>
<feature type="transmembrane region" description="Helical" evidence="8">
    <location>
        <begin position="35"/>
        <end position="57"/>
    </location>
</feature>
<dbReference type="Pfam" id="PF07714">
    <property type="entry name" value="PK_Tyr_Ser-Thr"/>
    <property type="match status" value="1"/>
</dbReference>
<evidence type="ECO:0000256" key="2">
    <source>
        <dbReference type="ARBA" id="ARBA00022679"/>
    </source>
</evidence>
<dbReference type="InterPro" id="IPR017441">
    <property type="entry name" value="Protein_kinase_ATP_BS"/>
</dbReference>
<dbReference type="Gene3D" id="3.30.200.20">
    <property type="entry name" value="Phosphorylase Kinase, domain 1"/>
    <property type="match status" value="1"/>
</dbReference>
<keyword evidence="8" id="KW-0472">Membrane</keyword>
<dbReference type="Proteomes" id="UP001605036">
    <property type="component" value="Unassembled WGS sequence"/>
</dbReference>
<dbReference type="Gene3D" id="1.10.510.10">
    <property type="entry name" value="Transferase(Phosphotransferase) domain 1"/>
    <property type="match status" value="1"/>
</dbReference>
<evidence type="ECO:0000256" key="6">
    <source>
        <dbReference type="PROSITE-ProRule" id="PRU10141"/>
    </source>
</evidence>
<evidence type="ECO:0000256" key="3">
    <source>
        <dbReference type="ARBA" id="ARBA00022741"/>
    </source>
</evidence>
<reference evidence="10 11" key="1">
    <citation type="submission" date="2024-09" db="EMBL/GenBank/DDBJ databases">
        <title>Chromosome-scale assembly of Riccia fluitans.</title>
        <authorList>
            <person name="Paukszto L."/>
            <person name="Sawicki J."/>
            <person name="Karawczyk K."/>
            <person name="Piernik-Szablinska J."/>
            <person name="Szczecinska M."/>
            <person name="Mazdziarz M."/>
        </authorList>
    </citation>
    <scope>NUCLEOTIDE SEQUENCE [LARGE SCALE GENOMIC DNA]</scope>
    <source>
        <strain evidence="10">Rf_01</strain>
        <tissue evidence="10">Aerial parts of the thallus</tissue>
    </source>
</reference>
<dbReference type="FunFam" id="3.30.200.20:FF:000039">
    <property type="entry name" value="receptor-like protein kinase FERONIA"/>
    <property type="match status" value="1"/>
</dbReference>
<proteinExistence type="predicted"/>